<keyword evidence="3 4" id="KW-0378">Hydrolase</keyword>
<evidence type="ECO:0000313" key="9">
    <source>
        <dbReference type="Proteomes" id="UP000515450"/>
    </source>
</evidence>
<feature type="domain" description="Glycosyl hydrolase family 30 beta sandwich" evidence="7">
    <location>
        <begin position="433"/>
        <end position="494"/>
    </location>
</feature>
<dbReference type="InterPro" id="IPR033453">
    <property type="entry name" value="Glyco_hydro_30_TIM-barrel"/>
</dbReference>
<dbReference type="EMBL" id="CP058555">
    <property type="protein sequence ID" value="QMV69626.1"/>
    <property type="molecule type" value="Genomic_DNA"/>
</dbReference>
<keyword evidence="2 5" id="KW-0732">Signal</keyword>
<dbReference type="Proteomes" id="UP000515450">
    <property type="component" value="Chromosome"/>
</dbReference>
<dbReference type="SUPFAM" id="SSF51445">
    <property type="entry name" value="(Trans)glycosidases"/>
    <property type="match status" value="1"/>
</dbReference>
<dbReference type="InterPro" id="IPR013780">
    <property type="entry name" value="Glyco_hydro_b"/>
</dbReference>
<evidence type="ECO:0000313" key="8">
    <source>
        <dbReference type="EMBL" id="QMV69626.1"/>
    </source>
</evidence>
<evidence type="ECO:0000259" key="6">
    <source>
        <dbReference type="Pfam" id="PF02055"/>
    </source>
</evidence>
<dbReference type="AlphaFoldDB" id="A0A7G5E6K1"/>
<reference evidence="8 9" key="1">
    <citation type="journal article" date="2020" name="G3 (Bethesda)">
        <title>CeMbio - The Caenorhabditis elegans Microbiome Resource.</title>
        <authorList>
            <person name="Dirksen P."/>
            <person name="Assie A."/>
            <person name="Zimmermann J."/>
            <person name="Zhang F."/>
            <person name="Tietje A.M."/>
            <person name="Marsh S.A."/>
            <person name="Felix M.A."/>
            <person name="Shapira M."/>
            <person name="Kaleta C."/>
            <person name="Schulenburg H."/>
            <person name="Samuel B."/>
        </authorList>
    </citation>
    <scope>NUCLEOTIDE SEQUENCE [LARGE SCALE GENOMIC DNA]</scope>
    <source>
        <strain evidence="8 9">BIGb0170</strain>
    </source>
</reference>
<dbReference type="Gene3D" id="2.60.40.1180">
    <property type="entry name" value="Golgi alpha-mannosidase II"/>
    <property type="match status" value="1"/>
</dbReference>
<sequence length="498" mass="56255">MKRNNKKTMIYTFLLSCLVTATSCNRDSYTPSQGDEIKKSGDVTIYTTTGSRSLDFGKRFVDFSSKFNMSPNTITLDPTKKFQTMDGFGAAITGSTCYNLMKMSKEDRTKFLTETFSDKDGMGMNYIRIAIGCSDFSLSEYTCWDKEGKENFGLQSEETQYIIPVLKEILAINPSIKIMGSPWTPPKWMKVNNLTDLKPFDSWTSGQLNPKYYQDYGWYFVQWIQAMKKEGINIYSITVQNEPLNRKNSASLYMSWQEQQAFVKQALGPQLKAANLSTKIYAFDHNYNYDNIADQSDYPVKIYNDAGAASFFAGAAYHNYGGDKAELIDIHNQRPDKELVFTETSIGEWNDGRNLEKRLMEDMREVALGTVNNWSKGVIVWNLMLDTDKGPNREGGCQTCYGAVDISKANYKNITRNSHYYIVGHLSSVVKSGASRIGTSGYTAEGLVYTAFQNTDGTYAVVLLNESGDSRKITVADGKHHFSYDVPAKSVVSYRWTY</sequence>
<dbReference type="Pfam" id="PF17189">
    <property type="entry name" value="Glyco_hydro_30C"/>
    <property type="match status" value="1"/>
</dbReference>
<evidence type="ECO:0000256" key="4">
    <source>
        <dbReference type="RuleBase" id="RU361188"/>
    </source>
</evidence>
<keyword evidence="4" id="KW-0326">Glycosidase</keyword>
<feature type="signal peptide" evidence="5">
    <location>
        <begin position="1"/>
        <end position="21"/>
    </location>
</feature>
<dbReference type="GO" id="GO:0004348">
    <property type="term" value="F:glucosylceramidase activity"/>
    <property type="evidence" value="ECO:0007669"/>
    <property type="project" value="InterPro"/>
</dbReference>
<organism evidence="8 9">
    <name type="scientific">Sphingobacterium paramultivorum</name>
    <dbReference type="NCBI Taxonomy" id="2886510"/>
    <lineage>
        <taxon>Bacteria</taxon>
        <taxon>Pseudomonadati</taxon>
        <taxon>Bacteroidota</taxon>
        <taxon>Sphingobacteriia</taxon>
        <taxon>Sphingobacteriales</taxon>
        <taxon>Sphingobacteriaceae</taxon>
        <taxon>Sphingobacterium</taxon>
    </lineage>
</organism>
<protein>
    <submittedName>
        <fullName evidence="8">Glucosylceramidase</fullName>
    </submittedName>
</protein>
<dbReference type="GO" id="GO:0006680">
    <property type="term" value="P:glucosylceramide catabolic process"/>
    <property type="evidence" value="ECO:0007669"/>
    <property type="project" value="TreeGrafter"/>
</dbReference>
<dbReference type="GO" id="GO:0016020">
    <property type="term" value="C:membrane"/>
    <property type="evidence" value="ECO:0007669"/>
    <property type="project" value="GOC"/>
</dbReference>
<dbReference type="PANTHER" id="PTHR11069:SF23">
    <property type="entry name" value="LYSOSOMAL ACID GLUCOSYLCERAMIDASE"/>
    <property type="match status" value="1"/>
</dbReference>
<evidence type="ECO:0000256" key="2">
    <source>
        <dbReference type="ARBA" id="ARBA00022729"/>
    </source>
</evidence>
<dbReference type="PRINTS" id="PR00843">
    <property type="entry name" value="GLHYDRLASE30"/>
</dbReference>
<dbReference type="Pfam" id="PF02055">
    <property type="entry name" value="Glyco_hydro_30"/>
    <property type="match status" value="1"/>
</dbReference>
<dbReference type="SUPFAM" id="SSF51011">
    <property type="entry name" value="Glycosyl hydrolase domain"/>
    <property type="match status" value="1"/>
</dbReference>
<dbReference type="InterPro" id="IPR017853">
    <property type="entry name" value="GH"/>
</dbReference>
<dbReference type="PROSITE" id="PS51257">
    <property type="entry name" value="PROKAR_LIPOPROTEIN"/>
    <property type="match status" value="1"/>
</dbReference>
<evidence type="ECO:0000256" key="3">
    <source>
        <dbReference type="ARBA" id="ARBA00022801"/>
    </source>
</evidence>
<dbReference type="PANTHER" id="PTHR11069">
    <property type="entry name" value="GLUCOSYLCERAMIDASE"/>
    <property type="match status" value="1"/>
</dbReference>
<keyword evidence="9" id="KW-1185">Reference proteome</keyword>
<proteinExistence type="inferred from homology"/>
<dbReference type="Gene3D" id="3.20.20.80">
    <property type="entry name" value="Glycosidases"/>
    <property type="match status" value="1"/>
</dbReference>
<feature type="domain" description="Glycosyl hydrolase family 30 TIM-barrel" evidence="6">
    <location>
        <begin position="86"/>
        <end position="428"/>
    </location>
</feature>
<evidence type="ECO:0000256" key="5">
    <source>
        <dbReference type="SAM" id="SignalP"/>
    </source>
</evidence>
<dbReference type="InterPro" id="IPR001139">
    <property type="entry name" value="Glyco_hydro_30"/>
</dbReference>
<comment type="similarity">
    <text evidence="1 4">Belongs to the glycosyl hydrolase 30 family.</text>
</comment>
<gene>
    <name evidence="8" type="ORF">HS960_19065</name>
</gene>
<name>A0A7G5E6K1_9SPHI</name>
<feature type="chain" id="PRO_5028914507" evidence="5">
    <location>
        <begin position="22"/>
        <end position="498"/>
    </location>
</feature>
<evidence type="ECO:0000256" key="1">
    <source>
        <dbReference type="ARBA" id="ARBA00005382"/>
    </source>
</evidence>
<evidence type="ECO:0000259" key="7">
    <source>
        <dbReference type="Pfam" id="PF17189"/>
    </source>
</evidence>
<dbReference type="InterPro" id="IPR033452">
    <property type="entry name" value="GH30_C"/>
</dbReference>
<accession>A0A7G5E6K1</accession>